<dbReference type="PANTHER" id="PTHR43820:SF2">
    <property type="entry name" value="ABC TRANSPORTER ATP-BINDING PROTEIN"/>
    <property type="match status" value="1"/>
</dbReference>
<dbReference type="Gene3D" id="3.40.50.300">
    <property type="entry name" value="P-loop containing nucleotide triphosphate hydrolases"/>
    <property type="match status" value="1"/>
</dbReference>
<evidence type="ECO:0000256" key="5">
    <source>
        <dbReference type="ARBA" id="ARBA00022970"/>
    </source>
</evidence>
<sequence>MFLKIENIDTYYDATHILFGVSLEVAQGETVSVLGRNGVGKTTLLRSIIGLTPPRRGKIYFQDCRINGRQPFQIARQGVGFVPEDRDIFPNLTVKENLEMGVQKNSQRSGWDLDKIFRLFPILKERRNQWGGTLSGGEQQMLTIARTLMGNPSLLLLDELSEGLAPLVVRAIKEQILLIQKEGVTILISEQDSSFVLDVSSRSYILEKGQICWHGQSQELRDDPTVLDRYLGV</sequence>
<evidence type="ECO:0000256" key="2">
    <source>
        <dbReference type="ARBA" id="ARBA00022448"/>
    </source>
</evidence>
<dbReference type="Proteomes" id="UP001366166">
    <property type="component" value="Chromosome"/>
</dbReference>
<dbReference type="SUPFAM" id="SSF52540">
    <property type="entry name" value="P-loop containing nucleoside triphosphate hydrolases"/>
    <property type="match status" value="1"/>
</dbReference>
<name>A0AAU9EHP0_9BACT</name>
<reference evidence="8" key="1">
    <citation type="journal article" date="2023" name="Arch. Microbiol.">
        <title>Desulfoferula mesophilus gen. nov. sp. nov., a mesophilic sulfate-reducing bacterium isolated from a brackish lake sediment.</title>
        <authorList>
            <person name="Watanabe T."/>
            <person name="Yabe T."/>
            <person name="Tsuji J.M."/>
            <person name="Fukui M."/>
        </authorList>
    </citation>
    <scope>NUCLEOTIDE SEQUENCE [LARGE SCALE GENOMIC DNA]</scope>
    <source>
        <strain evidence="8">12FAK</strain>
    </source>
</reference>
<accession>A0AAU9EHP0</accession>
<dbReference type="SMART" id="SM00382">
    <property type="entry name" value="AAA"/>
    <property type="match status" value="1"/>
</dbReference>
<comment type="similarity">
    <text evidence="1">Belongs to the ABC transporter superfamily.</text>
</comment>
<dbReference type="InterPro" id="IPR017871">
    <property type="entry name" value="ABC_transporter-like_CS"/>
</dbReference>
<dbReference type="PROSITE" id="PS00211">
    <property type="entry name" value="ABC_TRANSPORTER_1"/>
    <property type="match status" value="1"/>
</dbReference>
<evidence type="ECO:0000259" key="6">
    <source>
        <dbReference type="PROSITE" id="PS50893"/>
    </source>
</evidence>
<dbReference type="GO" id="GO:0015807">
    <property type="term" value="P:L-amino acid transport"/>
    <property type="evidence" value="ECO:0007669"/>
    <property type="project" value="TreeGrafter"/>
</dbReference>
<dbReference type="AlphaFoldDB" id="A0AAU9EHP0"/>
<dbReference type="EMBL" id="AP028679">
    <property type="protein sequence ID" value="BEQ14774.1"/>
    <property type="molecule type" value="Genomic_DNA"/>
</dbReference>
<dbReference type="RefSeq" id="WP_338606458.1">
    <property type="nucleotide sequence ID" value="NZ_AP028679.1"/>
</dbReference>
<keyword evidence="8" id="KW-1185">Reference proteome</keyword>
<dbReference type="Pfam" id="PF00005">
    <property type="entry name" value="ABC_tran"/>
    <property type="match status" value="1"/>
</dbReference>
<evidence type="ECO:0000256" key="1">
    <source>
        <dbReference type="ARBA" id="ARBA00005417"/>
    </source>
</evidence>
<dbReference type="GO" id="GO:0005524">
    <property type="term" value="F:ATP binding"/>
    <property type="evidence" value="ECO:0007669"/>
    <property type="project" value="UniProtKB-KW"/>
</dbReference>
<keyword evidence="2" id="KW-0813">Transport</keyword>
<proteinExistence type="inferred from homology"/>
<keyword evidence="3" id="KW-0547">Nucleotide-binding</keyword>
<dbReference type="InterPro" id="IPR003593">
    <property type="entry name" value="AAA+_ATPase"/>
</dbReference>
<evidence type="ECO:0000256" key="3">
    <source>
        <dbReference type="ARBA" id="ARBA00022741"/>
    </source>
</evidence>
<evidence type="ECO:0000313" key="8">
    <source>
        <dbReference type="Proteomes" id="UP001366166"/>
    </source>
</evidence>
<dbReference type="PANTHER" id="PTHR43820">
    <property type="entry name" value="HIGH-AFFINITY BRANCHED-CHAIN AMINO ACID TRANSPORT ATP-BINDING PROTEIN LIVF"/>
    <property type="match status" value="1"/>
</dbReference>
<dbReference type="KEGG" id="dmp:FAK_18400"/>
<dbReference type="CDD" id="cd03224">
    <property type="entry name" value="ABC_TM1139_LivF_branched"/>
    <property type="match status" value="1"/>
</dbReference>
<dbReference type="InterPro" id="IPR003439">
    <property type="entry name" value="ABC_transporter-like_ATP-bd"/>
</dbReference>
<dbReference type="InterPro" id="IPR027417">
    <property type="entry name" value="P-loop_NTPase"/>
</dbReference>
<feature type="domain" description="ABC transporter" evidence="6">
    <location>
        <begin position="3"/>
        <end position="233"/>
    </location>
</feature>
<evidence type="ECO:0000256" key="4">
    <source>
        <dbReference type="ARBA" id="ARBA00022840"/>
    </source>
</evidence>
<dbReference type="GO" id="GO:0015658">
    <property type="term" value="F:branched-chain amino acid transmembrane transporter activity"/>
    <property type="evidence" value="ECO:0007669"/>
    <property type="project" value="TreeGrafter"/>
</dbReference>
<dbReference type="GO" id="GO:0016887">
    <property type="term" value="F:ATP hydrolysis activity"/>
    <property type="evidence" value="ECO:0007669"/>
    <property type="project" value="InterPro"/>
</dbReference>
<keyword evidence="5" id="KW-0029">Amino-acid transport</keyword>
<protein>
    <submittedName>
        <fullName evidence="7">ABC transporter ATP-binding protein</fullName>
    </submittedName>
</protein>
<dbReference type="InterPro" id="IPR052156">
    <property type="entry name" value="BCAA_Transport_ATP-bd_LivF"/>
</dbReference>
<keyword evidence="4 7" id="KW-0067">ATP-binding</keyword>
<evidence type="ECO:0000313" key="7">
    <source>
        <dbReference type="EMBL" id="BEQ14774.1"/>
    </source>
</evidence>
<dbReference type="PROSITE" id="PS50893">
    <property type="entry name" value="ABC_TRANSPORTER_2"/>
    <property type="match status" value="1"/>
</dbReference>
<gene>
    <name evidence="7" type="ORF">FAK_18400</name>
</gene>
<organism evidence="7 8">
    <name type="scientific">Desulfoferula mesophila</name>
    <dbReference type="NCBI Taxonomy" id="3058419"/>
    <lineage>
        <taxon>Bacteria</taxon>
        <taxon>Pseudomonadati</taxon>
        <taxon>Thermodesulfobacteriota</taxon>
        <taxon>Desulfarculia</taxon>
        <taxon>Desulfarculales</taxon>
        <taxon>Desulfarculaceae</taxon>
        <taxon>Desulfoferula</taxon>
    </lineage>
</organism>